<protein>
    <submittedName>
        <fullName evidence="2">Uncharacterized protein</fullName>
    </submittedName>
</protein>
<feature type="chain" id="PRO_5042222224" evidence="1">
    <location>
        <begin position="29"/>
        <end position="59"/>
    </location>
</feature>
<feature type="signal peptide" evidence="1">
    <location>
        <begin position="1"/>
        <end position="28"/>
    </location>
</feature>
<gene>
    <name evidence="2" type="ORF">L9F63_002772</name>
</gene>
<organism evidence="2 3">
    <name type="scientific">Diploptera punctata</name>
    <name type="common">Pacific beetle cockroach</name>
    <dbReference type="NCBI Taxonomy" id="6984"/>
    <lineage>
        <taxon>Eukaryota</taxon>
        <taxon>Metazoa</taxon>
        <taxon>Ecdysozoa</taxon>
        <taxon>Arthropoda</taxon>
        <taxon>Hexapoda</taxon>
        <taxon>Insecta</taxon>
        <taxon>Pterygota</taxon>
        <taxon>Neoptera</taxon>
        <taxon>Polyneoptera</taxon>
        <taxon>Dictyoptera</taxon>
        <taxon>Blattodea</taxon>
        <taxon>Blaberoidea</taxon>
        <taxon>Blaberidae</taxon>
        <taxon>Diplopterinae</taxon>
        <taxon>Diploptera</taxon>
    </lineage>
</organism>
<reference evidence="2" key="1">
    <citation type="journal article" date="2023" name="IScience">
        <title>Live-bearing cockroach genome reveals convergent evolutionary mechanisms linked to viviparity in insects and beyond.</title>
        <authorList>
            <person name="Fouks B."/>
            <person name="Harrison M.C."/>
            <person name="Mikhailova A.A."/>
            <person name="Marchal E."/>
            <person name="English S."/>
            <person name="Carruthers M."/>
            <person name="Jennings E.C."/>
            <person name="Chiamaka E.L."/>
            <person name="Frigard R.A."/>
            <person name="Pippel M."/>
            <person name="Attardo G.M."/>
            <person name="Benoit J.B."/>
            <person name="Bornberg-Bauer E."/>
            <person name="Tobe S.S."/>
        </authorList>
    </citation>
    <scope>NUCLEOTIDE SEQUENCE</scope>
    <source>
        <strain evidence="2">Stay&amp;Tobe</strain>
    </source>
</reference>
<dbReference type="Proteomes" id="UP001233999">
    <property type="component" value="Unassembled WGS sequence"/>
</dbReference>
<proteinExistence type="predicted"/>
<sequence>MFVQSMFSSVTQHIMLVLLCICSALASGQVSDYSSVVSLVTRTYHTSCVSFLYSHKNVT</sequence>
<feature type="non-terminal residue" evidence="2">
    <location>
        <position position="59"/>
    </location>
</feature>
<reference evidence="2" key="2">
    <citation type="submission" date="2023-05" db="EMBL/GenBank/DDBJ databases">
        <authorList>
            <person name="Fouks B."/>
        </authorList>
    </citation>
    <scope>NUCLEOTIDE SEQUENCE</scope>
    <source>
        <strain evidence="2">Stay&amp;Tobe</strain>
        <tissue evidence="2">Testes</tissue>
    </source>
</reference>
<evidence type="ECO:0000313" key="3">
    <source>
        <dbReference type="Proteomes" id="UP001233999"/>
    </source>
</evidence>
<evidence type="ECO:0000256" key="1">
    <source>
        <dbReference type="SAM" id="SignalP"/>
    </source>
</evidence>
<dbReference type="EMBL" id="JASPKZ010007272">
    <property type="protein sequence ID" value="KAJ9585425.1"/>
    <property type="molecule type" value="Genomic_DNA"/>
</dbReference>
<evidence type="ECO:0000313" key="2">
    <source>
        <dbReference type="EMBL" id="KAJ9585425.1"/>
    </source>
</evidence>
<keyword evidence="1" id="KW-0732">Signal</keyword>
<dbReference type="AlphaFoldDB" id="A0AAD7ZRC1"/>
<name>A0AAD7ZRC1_DIPPU</name>
<comment type="caution">
    <text evidence="2">The sequence shown here is derived from an EMBL/GenBank/DDBJ whole genome shotgun (WGS) entry which is preliminary data.</text>
</comment>
<accession>A0AAD7ZRC1</accession>
<keyword evidence="3" id="KW-1185">Reference proteome</keyword>